<proteinExistence type="predicted"/>
<dbReference type="HOGENOM" id="CLU_1780499_0_0_1"/>
<accession>B8BFP4</accession>
<reference evidence="1 2" key="1">
    <citation type="journal article" date="2005" name="PLoS Biol.">
        <title>The genomes of Oryza sativa: a history of duplications.</title>
        <authorList>
            <person name="Yu J."/>
            <person name="Wang J."/>
            <person name="Lin W."/>
            <person name="Li S."/>
            <person name="Li H."/>
            <person name="Zhou J."/>
            <person name="Ni P."/>
            <person name="Dong W."/>
            <person name="Hu S."/>
            <person name="Zeng C."/>
            <person name="Zhang J."/>
            <person name="Zhang Y."/>
            <person name="Li R."/>
            <person name="Xu Z."/>
            <person name="Li S."/>
            <person name="Li X."/>
            <person name="Zheng H."/>
            <person name="Cong L."/>
            <person name="Lin L."/>
            <person name="Yin J."/>
            <person name="Geng J."/>
            <person name="Li G."/>
            <person name="Shi J."/>
            <person name="Liu J."/>
            <person name="Lv H."/>
            <person name="Li J."/>
            <person name="Wang J."/>
            <person name="Deng Y."/>
            <person name="Ran L."/>
            <person name="Shi X."/>
            <person name="Wang X."/>
            <person name="Wu Q."/>
            <person name="Li C."/>
            <person name="Ren X."/>
            <person name="Wang J."/>
            <person name="Wang X."/>
            <person name="Li D."/>
            <person name="Liu D."/>
            <person name="Zhang X."/>
            <person name="Ji Z."/>
            <person name="Zhao W."/>
            <person name="Sun Y."/>
            <person name="Zhang Z."/>
            <person name="Bao J."/>
            <person name="Han Y."/>
            <person name="Dong L."/>
            <person name="Ji J."/>
            <person name="Chen P."/>
            <person name="Wu S."/>
            <person name="Liu J."/>
            <person name="Xiao Y."/>
            <person name="Bu D."/>
            <person name="Tan J."/>
            <person name="Yang L."/>
            <person name="Ye C."/>
            <person name="Zhang J."/>
            <person name="Xu J."/>
            <person name="Zhou Y."/>
            <person name="Yu Y."/>
            <person name="Zhang B."/>
            <person name="Zhuang S."/>
            <person name="Wei H."/>
            <person name="Liu B."/>
            <person name="Lei M."/>
            <person name="Yu H."/>
            <person name="Li Y."/>
            <person name="Xu H."/>
            <person name="Wei S."/>
            <person name="He X."/>
            <person name="Fang L."/>
            <person name="Zhang Z."/>
            <person name="Zhang Y."/>
            <person name="Huang X."/>
            <person name="Su Z."/>
            <person name="Tong W."/>
            <person name="Li J."/>
            <person name="Tong Z."/>
            <person name="Li S."/>
            <person name="Ye J."/>
            <person name="Wang L."/>
            <person name="Fang L."/>
            <person name="Lei T."/>
            <person name="Chen C."/>
            <person name="Chen H."/>
            <person name="Xu Z."/>
            <person name="Li H."/>
            <person name="Huang H."/>
            <person name="Zhang F."/>
            <person name="Xu H."/>
            <person name="Li N."/>
            <person name="Zhao C."/>
            <person name="Li S."/>
            <person name="Dong L."/>
            <person name="Huang Y."/>
            <person name="Li L."/>
            <person name="Xi Y."/>
            <person name="Qi Q."/>
            <person name="Li W."/>
            <person name="Zhang B."/>
            <person name="Hu W."/>
            <person name="Zhang Y."/>
            <person name="Tian X."/>
            <person name="Jiao Y."/>
            <person name="Liang X."/>
            <person name="Jin J."/>
            <person name="Gao L."/>
            <person name="Zheng W."/>
            <person name="Hao B."/>
            <person name="Liu S."/>
            <person name="Wang W."/>
            <person name="Yuan L."/>
            <person name="Cao M."/>
            <person name="McDermott J."/>
            <person name="Samudrala R."/>
            <person name="Wang J."/>
            <person name="Wong G.K."/>
            <person name="Yang H."/>
        </authorList>
    </citation>
    <scope>NUCLEOTIDE SEQUENCE [LARGE SCALE GENOMIC DNA]</scope>
    <source>
        <strain evidence="2">cv. 93-11</strain>
    </source>
</reference>
<evidence type="ECO:0000313" key="1">
    <source>
        <dbReference type="EMBL" id="EEC66553.1"/>
    </source>
</evidence>
<keyword evidence="2" id="KW-1185">Reference proteome</keyword>
<name>B8BFP4_ORYSI</name>
<dbReference type="Proteomes" id="UP000007015">
    <property type="component" value="Chromosome 10"/>
</dbReference>
<sequence length="146" mass="16357">MLLCRDSCPKRFRLVELLHPTISSSSSIIAAWSLSSRSDPSPRTAPSSPPPCEHSIHLHLHQAALPPPHRWWQYEKMVALHPPCIGEVEVELRLLTTSDQSASSMHRPTGELKLRLFPLPQAIALPPPPLNSCSPTSPPWSWRWVT</sequence>
<dbReference type="EMBL" id="CM000135">
    <property type="protein sequence ID" value="EEC66553.1"/>
    <property type="molecule type" value="Genomic_DNA"/>
</dbReference>
<organism evidence="1 2">
    <name type="scientific">Oryza sativa subsp. indica</name>
    <name type="common">Rice</name>
    <dbReference type="NCBI Taxonomy" id="39946"/>
    <lineage>
        <taxon>Eukaryota</taxon>
        <taxon>Viridiplantae</taxon>
        <taxon>Streptophyta</taxon>
        <taxon>Embryophyta</taxon>
        <taxon>Tracheophyta</taxon>
        <taxon>Spermatophyta</taxon>
        <taxon>Magnoliopsida</taxon>
        <taxon>Liliopsida</taxon>
        <taxon>Poales</taxon>
        <taxon>Poaceae</taxon>
        <taxon>BOP clade</taxon>
        <taxon>Oryzoideae</taxon>
        <taxon>Oryzeae</taxon>
        <taxon>Oryzinae</taxon>
        <taxon>Oryza</taxon>
        <taxon>Oryza sativa</taxon>
    </lineage>
</organism>
<protein>
    <submittedName>
        <fullName evidence="1">Uncharacterized protein</fullName>
    </submittedName>
</protein>
<dbReference type="AlphaFoldDB" id="B8BFP4"/>
<dbReference type="Gramene" id="BGIOSGA032301-TA">
    <property type="protein sequence ID" value="BGIOSGA032301-PA"/>
    <property type="gene ID" value="BGIOSGA032301"/>
</dbReference>
<gene>
    <name evidence="1" type="ORF">OsI_32711</name>
</gene>
<evidence type="ECO:0000313" key="2">
    <source>
        <dbReference type="Proteomes" id="UP000007015"/>
    </source>
</evidence>